<dbReference type="Gene3D" id="1.10.3730.20">
    <property type="match status" value="1"/>
</dbReference>
<dbReference type="SUPFAM" id="SSF103481">
    <property type="entry name" value="Multidrug resistance efflux transporter EmrE"/>
    <property type="match status" value="1"/>
</dbReference>
<evidence type="ECO:0000256" key="3">
    <source>
        <dbReference type="ARBA" id="ARBA00022475"/>
    </source>
</evidence>
<gene>
    <name evidence="10" type="primary">ebrB_1</name>
    <name evidence="10" type="ORF">NCTC12413_02637</name>
    <name evidence="9" type="ORF">SAR03_03850</name>
</gene>
<dbReference type="OrthoDB" id="21828at2"/>
<evidence type="ECO:0000256" key="1">
    <source>
        <dbReference type="ARBA" id="ARBA00004651"/>
    </source>
</evidence>
<evidence type="ECO:0000313" key="12">
    <source>
        <dbReference type="Proteomes" id="UP000321598"/>
    </source>
</evidence>
<evidence type="ECO:0000256" key="8">
    <source>
        <dbReference type="SAM" id="Phobius"/>
    </source>
</evidence>
<evidence type="ECO:0000313" key="11">
    <source>
        <dbReference type="Proteomes" id="UP000254956"/>
    </source>
</evidence>
<dbReference type="AlphaFoldDB" id="A0A380CVC5"/>
<proteinExistence type="inferred from homology"/>
<keyword evidence="6 8" id="KW-0472">Membrane</keyword>
<dbReference type="PANTHER" id="PTHR30561">
    <property type="entry name" value="SMR FAMILY PROTON-DEPENDENT DRUG EFFLUX TRANSPORTER SUGE"/>
    <property type="match status" value="1"/>
</dbReference>
<dbReference type="Proteomes" id="UP000254956">
    <property type="component" value="Unassembled WGS sequence"/>
</dbReference>
<feature type="transmembrane region" description="Helical" evidence="8">
    <location>
        <begin position="30"/>
        <end position="53"/>
    </location>
</feature>
<dbReference type="InterPro" id="IPR045324">
    <property type="entry name" value="Small_multidrug_res"/>
</dbReference>
<dbReference type="STRING" id="1212545.SARL_04641"/>
<dbReference type="InterPro" id="IPR037185">
    <property type="entry name" value="EmrE-like"/>
</dbReference>
<dbReference type="GO" id="GO:0022857">
    <property type="term" value="F:transmembrane transporter activity"/>
    <property type="evidence" value="ECO:0007669"/>
    <property type="project" value="InterPro"/>
</dbReference>
<evidence type="ECO:0000256" key="5">
    <source>
        <dbReference type="ARBA" id="ARBA00022989"/>
    </source>
</evidence>
<keyword evidence="5 8" id="KW-1133">Transmembrane helix</keyword>
<dbReference type="EMBL" id="BKAV01000002">
    <property type="protein sequence ID" value="GEP99347.1"/>
    <property type="molecule type" value="Genomic_DNA"/>
</dbReference>
<dbReference type="Proteomes" id="UP000321598">
    <property type="component" value="Unassembled WGS sequence"/>
</dbReference>
<comment type="similarity">
    <text evidence="7">Belongs to the drug/metabolite transporter (DMT) superfamily. Small multidrug resistance (SMR) (TC 2.A.7.1) family.</text>
</comment>
<dbReference type="Pfam" id="PF00893">
    <property type="entry name" value="Multi_Drug_Res"/>
    <property type="match status" value="1"/>
</dbReference>
<evidence type="ECO:0000256" key="2">
    <source>
        <dbReference type="ARBA" id="ARBA00022448"/>
    </source>
</evidence>
<keyword evidence="2" id="KW-0813">Transport</keyword>
<dbReference type="EMBL" id="UGZE01000001">
    <property type="protein sequence ID" value="SUJ30102.1"/>
    <property type="molecule type" value="Genomic_DNA"/>
</dbReference>
<comment type="subcellular location">
    <subcellularLocation>
        <location evidence="1 7">Cell membrane</location>
        <topology evidence="1 7">Multi-pass membrane protein</topology>
    </subcellularLocation>
</comment>
<organism evidence="10 11">
    <name type="scientific">Staphylococcus arlettae</name>
    <dbReference type="NCBI Taxonomy" id="29378"/>
    <lineage>
        <taxon>Bacteria</taxon>
        <taxon>Bacillati</taxon>
        <taxon>Bacillota</taxon>
        <taxon>Bacilli</taxon>
        <taxon>Bacillales</taxon>
        <taxon>Staphylococcaceae</taxon>
        <taxon>Staphylococcus</taxon>
    </lineage>
</organism>
<name>A0A380CVC5_9STAP</name>
<reference evidence="9 12" key="2">
    <citation type="submission" date="2019-07" db="EMBL/GenBank/DDBJ databases">
        <title>Whole genome shotgun sequence of Staphylococcus arlettae NBRC 109765.</title>
        <authorList>
            <person name="Hosoyama A."/>
            <person name="Uohara A."/>
            <person name="Ohji S."/>
            <person name="Ichikawa N."/>
        </authorList>
    </citation>
    <scope>NUCLEOTIDE SEQUENCE [LARGE SCALE GENOMIC DNA]</scope>
    <source>
        <strain evidence="9 12">NBRC 109765</strain>
    </source>
</reference>
<feature type="transmembrane region" description="Helical" evidence="8">
    <location>
        <begin position="59"/>
        <end position="78"/>
    </location>
</feature>
<evidence type="ECO:0000313" key="9">
    <source>
        <dbReference type="EMBL" id="GEP99347.1"/>
    </source>
</evidence>
<evidence type="ECO:0000313" key="10">
    <source>
        <dbReference type="EMBL" id="SUJ30102.1"/>
    </source>
</evidence>
<evidence type="ECO:0000256" key="4">
    <source>
        <dbReference type="ARBA" id="ARBA00022692"/>
    </source>
</evidence>
<keyword evidence="4 7" id="KW-0812">Transmembrane</keyword>
<sequence length="102" mass="11105">MGIIYLAGAIISEIFGSTMLKFSAISRKKLSVLGVIVGYLLAFYFLSLTVMSIPLSFTYAAWSGIGTALTAAVGFIIFKERIQRQTIIGLMLLIIGLILLRL</sequence>
<accession>A0A380CVC5</accession>
<evidence type="ECO:0000256" key="7">
    <source>
        <dbReference type="RuleBase" id="RU003942"/>
    </source>
</evidence>
<keyword evidence="3" id="KW-1003">Cell membrane</keyword>
<evidence type="ECO:0000256" key="6">
    <source>
        <dbReference type="ARBA" id="ARBA00023136"/>
    </source>
</evidence>
<dbReference type="PANTHER" id="PTHR30561:SF1">
    <property type="entry name" value="MULTIDRUG TRANSPORTER EMRE"/>
    <property type="match status" value="1"/>
</dbReference>
<feature type="transmembrane region" description="Helical" evidence="8">
    <location>
        <begin position="85"/>
        <end position="101"/>
    </location>
</feature>
<reference evidence="10 11" key="1">
    <citation type="submission" date="2018-06" db="EMBL/GenBank/DDBJ databases">
        <authorList>
            <consortium name="Pathogen Informatics"/>
            <person name="Doyle S."/>
        </authorList>
    </citation>
    <scope>NUCLEOTIDE SEQUENCE [LARGE SCALE GENOMIC DNA]</scope>
    <source>
        <strain evidence="10 11">NCTC12413</strain>
    </source>
</reference>
<dbReference type="GO" id="GO:0005886">
    <property type="term" value="C:plasma membrane"/>
    <property type="evidence" value="ECO:0007669"/>
    <property type="project" value="UniProtKB-SubCell"/>
</dbReference>
<protein>
    <submittedName>
        <fullName evidence="10">Multidrug resistance efflux protein QacC</fullName>
    </submittedName>
</protein>
<keyword evidence="12" id="KW-1185">Reference proteome</keyword>
<dbReference type="InterPro" id="IPR000390">
    <property type="entry name" value="Small_drug/metabolite_transptr"/>
</dbReference>